<protein>
    <submittedName>
        <fullName evidence="4">Nucleoside hydrolase</fullName>
    </submittedName>
</protein>
<dbReference type="EMBL" id="DXFP01000029">
    <property type="protein sequence ID" value="HIX01823.1"/>
    <property type="molecule type" value="Genomic_DNA"/>
</dbReference>
<evidence type="ECO:0000256" key="1">
    <source>
        <dbReference type="ARBA" id="ARBA00022801"/>
    </source>
</evidence>
<accession>A0A9D2A9M0</accession>
<evidence type="ECO:0000313" key="4">
    <source>
        <dbReference type="EMBL" id="HIX01823.1"/>
    </source>
</evidence>
<reference evidence="4" key="1">
    <citation type="journal article" date="2021" name="PeerJ">
        <title>Extensive microbial diversity within the chicken gut microbiome revealed by metagenomics and culture.</title>
        <authorList>
            <person name="Gilroy R."/>
            <person name="Ravi A."/>
            <person name="Getino M."/>
            <person name="Pursley I."/>
            <person name="Horton D.L."/>
            <person name="Alikhan N.F."/>
            <person name="Baker D."/>
            <person name="Gharbi K."/>
            <person name="Hall N."/>
            <person name="Watson M."/>
            <person name="Adriaenssens E.M."/>
            <person name="Foster-Nyarko E."/>
            <person name="Jarju S."/>
            <person name="Secka A."/>
            <person name="Antonio M."/>
            <person name="Oren A."/>
            <person name="Chaudhuri R.R."/>
            <person name="La Ragione R."/>
            <person name="Hildebrand F."/>
            <person name="Pallen M.J."/>
        </authorList>
    </citation>
    <scope>NUCLEOTIDE SEQUENCE</scope>
    <source>
        <strain evidence="4">6627</strain>
    </source>
</reference>
<sequence>MAKYKMILDLDTGVDDALAIAYALATPECDLIGIVCSYGNVITKQAAQNSLDLLAALGRPDIPVFMGATHSSTTNHFDVMPISQTIHGMNGIGDVTLPTAKRSIEAQNGVDFYVEAAHKYQGSLLIVPTGPLTNLAAAIKKDPEIVNLIGHVTLMGGALTVPGNVNPVTEANINQDPEAANDVFRSELPLTMIGLDVTLRTLLTKKETAKWREIGTDSAISYANIVDYYIDSYKVTSPHLKGCALHDPLAVAAAVDPSLVQTIYLNMKVDTKGAYAGRTIGDEKRINDPATTTQVAVNVDSSRFVKMFMQKLSNLFKQN</sequence>
<dbReference type="GO" id="GO:0006152">
    <property type="term" value="P:purine nucleoside catabolic process"/>
    <property type="evidence" value="ECO:0007669"/>
    <property type="project" value="TreeGrafter"/>
</dbReference>
<gene>
    <name evidence="4" type="ORF">H9861_03615</name>
</gene>
<dbReference type="Proteomes" id="UP000823963">
    <property type="component" value="Unassembled WGS sequence"/>
</dbReference>
<dbReference type="AlphaFoldDB" id="A0A9D2A9M0"/>
<comment type="caution">
    <text evidence="4">The sequence shown here is derived from an EMBL/GenBank/DDBJ whole genome shotgun (WGS) entry which is preliminary data.</text>
</comment>
<keyword evidence="2" id="KW-0326">Glycosidase</keyword>
<dbReference type="PANTHER" id="PTHR12304">
    <property type="entry name" value="INOSINE-URIDINE PREFERRING NUCLEOSIDE HYDROLASE"/>
    <property type="match status" value="1"/>
</dbReference>
<dbReference type="InterPro" id="IPR036452">
    <property type="entry name" value="Ribo_hydro-like"/>
</dbReference>
<evidence type="ECO:0000259" key="3">
    <source>
        <dbReference type="Pfam" id="PF01156"/>
    </source>
</evidence>
<feature type="domain" description="Inosine/uridine-preferring nucleoside hydrolase" evidence="3">
    <location>
        <begin position="6"/>
        <end position="305"/>
    </location>
</feature>
<dbReference type="PANTHER" id="PTHR12304:SF4">
    <property type="entry name" value="URIDINE NUCLEOSIDASE"/>
    <property type="match status" value="1"/>
</dbReference>
<dbReference type="SUPFAM" id="SSF53590">
    <property type="entry name" value="Nucleoside hydrolase"/>
    <property type="match status" value="1"/>
</dbReference>
<dbReference type="Pfam" id="PF01156">
    <property type="entry name" value="IU_nuc_hydro"/>
    <property type="match status" value="1"/>
</dbReference>
<reference evidence="4" key="2">
    <citation type="submission" date="2021-04" db="EMBL/GenBank/DDBJ databases">
        <authorList>
            <person name="Gilroy R."/>
        </authorList>
    </citation>
    <scope>NUCLEOTIDE SEQUENCE</scope>
    <source>
        <strain evidence="4">6627</strain>
    </source>
</reference>
<dbReference type="CDD" id="cd02650">
    <property type="entry name" value="nuc_hydro_CaPnhB"/>
    <property type="match status" value="1"/>
</dbReference>
<dbReference type="InterPro" id="IPR023186">
    <property type="entry name" value="IUNH"/>
</dbReference>
<keyword evidence="1 4" id="KW-0378">Hydrolase</keyword>
<name>A0A9D2A9M0_9LACO</name>
<organism evidence="4 5">
    <name type="scientific">Candidatus Ligilactobacillus excrementigallinarum</name>
    <dbReference type="NCBI Taxonomy" id="2838641"/>
    <lineage>
        <taxon>Bacteria</taxon>
        <taxon>Bacillati</taxon>
        <taxon>Bacillota</taxon>
        <taxon>Bacilli</taxon>
        <taxon>Lactobacillales</taxon>
        <taxon>Lactobacillaceae</taxon>
        <taxon>Ligilactobacillus</taxon>
    </lineage>
</organism>
<evidence type="ECO:0000313" key="5">
    <source>
        <dbReference type="Proteomes" id="UP000823963"/>
    </source>
</evidence>
<dbReference type="GO" id="GO:0008477">
    <property type="term" value="F:purine nucleosidase activity"/>
    <property type="evidence" value="ECO:0007669"/>
    <property type="project" value="TreeGrafter"/>
</dbReference>
<proteinExistence type="predicted"/>
<dbReference type="GO" id="GO:0005829">
    <property type="term" value="C:cytosol"/>
    <property type="evidence" value="ECO:0007669"/>
    <property type="project" value="TreeGrafter"/>
</dbReference>
<dbReference type="Gene3D" id="3.90.245.10">
    <property type="entry name" value="Ribonucleoside hydrolase-like"/>
    <property type="match status" value="1"/>
</dbReference>
<evidence type="ECO:0000256" key="2">
    <source>
        <dbReference type="ARBA" id="ARBA00023295"/>
    </source>
</evidence>
<dbReference type="InterPro" id="IPR001910">
    <property type="entry name" value="Inosine/uridine_hydrolase_dom"/>
</dbReference>